<evidence type="ECO:0000259" key="1">
    <source>
        <dbReference type="Pfam" id="PF04965"/>
    </source>
</evidence>
<sequence>MTDFIDTKKAFLGRGWGFPVTFSKTAKQVVMTEAEENIRSSIEIVLQTTLGERVMQPEFGANLTNYVFDSMDSNFRTFVTEQIRVAIIKNEPRAQLAKVEYNERPLEGRIDIIVYYTVLSTNSRYNIVYPFYLKEGTDIEG</sequence>
<feature type="domain" description="IraD/Gp25-like" evidence="1">
    <location>
        <begin position="33"/>
        <end position="122"/>
    </location>
</feature>
<gene>
    <name evidence="2" type="ORF">GCM10009118_21110</name>
</gene>
<proteinExistence type="predicted"/>
<keyword evidence="3" id="KW-1185">Reference proteome</keyword>
<organism evidence="2 3">
    <name type="scientific">Wandonia haliotis</name>
    <dbReference type="NCBI Taxonomy" id="574963"/>
    <lineage>
        <taxon>Bacteria</taxon>
        <taxon>Pseudomonadati</taxon>
        <taxon>Bacteroidota</taxon>
        <taxon>Flavobacteriia</taxon>
        <taxon>Flavobacteriales</taxon>
        <taxon>Crocinitomicaceae</taxon>
        <taxon>Wandonia</taxon>
    </lineage>
</organism>
<dbReference type="Gene3D" id="3.10.450.40">
    <property type="match status" value="1"/>
</dbReference>
<evidence type="ECO:0000313" key="3">
    <source>
        <dbReference type="Proteomes" id="UP001501126"/>
    </source>
</evidence>
<dbReference type="InterPro" id="IPR007048">
    <property type="entry name" value="IraD/Gp25-like"/>
</dbReference>
<accession>A0ABN1MRC8</accession>
<evidence type="ECO:0000313" key="2">
    <source>
        <dbReference type="EMBL" id="GAA0875702.1"/>
    </source>
</evidence>
<dbReference type="RefSeq" id="WP_343787463.1">
    <property type="nucleotide sequence ID" value="NZ_BAAAFH010000011.1"/>
</dbReference>
<dbReference type="EMBL" id="BAAAFH010000011">
    <property type="protein sequence ID" value="GAA0875702.1"/>
    <property type="molecule type" value="Genomic_DNA"/>
</dbReference>
<dbReference type="SUPFAM" id="SSF160719">
    <property type="entry name" value="gpW/gp25-like"/>
    <property type="match status" value="1"/>
</dbReference>
<name>A0ABN1MRC8_9FLAO</name>
<dbReference type="Proteomes" id="UP001501126">
    <property type="component" value="Unassembled WGS sequence"/>
</dbReference>
<comment type="caution">
    <text evidence="2">The sequence shown here is derived from an EMBL/GenBank/DDBJ whole genome shotgun (WGS) entry which is preliminary data.</text>
</comment>
<dbReference type="Pfam" id="PF04965">
    <property type="entry name" value="GPW_gp25"/>
    <property type="match status" value="1"/>
</dbReference>
<reference evidence="2 3" key="1">
    <citation type="journal article" date="2019" name="Int. J. Syst. Evol. Microbiol.">
        <title>The Global Catalogue of Microorganisms (GCM) 10K type strain sequencing project: providing services to taxonomists for standard genome sequencing and annotation.</title>
        <authorList>
            <consortium name="The Broad Institute Genomics Platform"/>
            <consortium name="The Broad Institute Genome Sequencing Center for Infectious Disease"/>
            <person name="Wu L."/>
            <person name="Ma J."/>
        </authorList>
    </citation>
    <scope>NUCLEOTIDE SEQUENCE [LARGE SCALE GENOMIC DNA]</scope>
    <source>
        <strain evidence="2 3">JCM 16083</strain>
    </source>
</reference>
<protein>
    <submittedName>
        <fullName evidence="2">GPW/gp25 family protein</fullName>
    </submittedName>
</protein>